<dbReference type="GO" id="GO:0003700">
    <property type="term" value="F:DNA-binding transcription factor activity"/>
    <property type="evidence" value="ECO:0007669"/>
    <property type="project" value="TreeGrafter"/>
</dbReference>
<dbReference type="InterPro" id="IPR050397">
    <property type="entry name" value="Env_Response_Regulators"/>
</dbReference>
<organism evidence="2 3">
    <name type="scientific">Capnocytophaga cynodegmi</name>
    <dbReference type="NCBI Taxonomy" id="28189"/>
    <lineage>
        <taxon>Bacteria</taxon>
        <taxon>Pseudomonadati</taxon>
        <taxon>Bacteroidota</taxon>
        <taxon>Flavobacteriia</taxon>
        <taxon>Flavobacteriales</taxon>
        <taxon>Flavobacteriaceae</taxon>
        <taxon>Capnocytophaga</taxon>
    </lineage>
</organism>
<gene>
    <name evidence="2" type="ORF">CCYN2B_140100</name>
</gene>
<dbReference type="CDD" id="cd00038">
    <property type="entry name" value="CAP_ED"/>
    <property type="match status" value="1"/>
</dbReference>
<dbReference type="InterPro" id="IPR018490">
    <property type="entry name" value="cNMP-bd_dom_sf"/>
</dbReference>
<proteinExistence type="predicted"/>
<reference evidence="3" key="1">
    <citation type="submission" date="2015-01" db="EMBL/GenBank/DDBJ databases">
        <authorList>
            <person name="MANFREDI Pablo"/>
        </authorList>
    </citation>
    <scope>NUCLEOTIDE SEQUENCE [LARGE SCALE GENOMIC DNA]</scope>
    <source>
        <strain evidence="3">Ccyn2B</strain>
    </source>
</reference>
<evidence type="ECO:0000313" key="2">
    <source>
        <dbReference type="EMBL" id="CEN33200.1"/>
    </source>
</evidence>
<name>A0A0B7H1I8_9FLAO</name>
<dbReference type="Gene3D" id="2.60.120.10">
    <property type="entry name" value="Jelly Rolls"/>
    <property type="match status" value="1"/>
</dbReference>
<dbReference type="SUPFAM" id="SSF51206">
    <property type="entry name" value="cAMP-binding domain-like"/>
    <property type="match status" value="1"/>
</dbReference>
<dbReference type="PANTHER" id="PTHR24567">
    <property type="entry name" value="CRP FAMILY TRANSCRIPTIONAL REGULATORY PROTEIN"/>
    <property type="match status" value="1"/>
</dbReference>
<dbReference type="PANTHER" id="PTHR24567:SF76">
    <property type="entry name" value="CYCLIC NUCLEOTIDE-BINDING DOMAIN PROTEIN"/>
    <property type="match status" value="1"/>
</dbReference>
<feature type="domain" description="Cyclic nucleotide-binding" evidence="1">
    <location>
        <begin position="21"/>
        <end position="115"/>
    </location>
</feature>
<dbReference type="InterPro" id="IPR000595">
    <property type="entry name" value="cNMP-bd_dom"/>
</dbReference>
<keyword evidence="3" id="KW-1185">Reference proteome</keyword>
<dbReference type="SMART" id="SM00100">
    <property type="entry name" value="cNMP"/>
    <property type="match status" value="1"/>
</dbReference>
<accession>A0A0B7H1I8</accession>
<protein>
    <submittedName>
        <fullName evidence="2">Electron transport regulator A</fullName>
    </submittedName>
</protein>
<evidence type="ECO:0000259" key="1">
    <source>
        <dbReference type="PROSITE" id="PS50042"/>
    </source>
</evidence>
<sequence>MSNTLDFSKIYAHPLIFGNDLKKITQAHYRIEIKKGEYILREGQTAQDYIILESGIVQSFVYDYKGNKITTDFFCKNEIIVQELSLFNHLPSAESIVALTDCIAWKIDFKEFQKLYHSLPGYAEWGRLFMTQKLFQIKKRSLEMITLPAKERYLQFLKDKPQVIQSVPLRQIASYLGITHTSLSRIRKEVSL</sequence>
<dbReference type="Pfam" id="PF00027">
    <property type="entry name" value="cNMP_binding"/>
    <property type="match status" value="1"/>
</dbReference>
<dbReference type="AlphaFoldDB" id="A0A0B7H1I8"/>
<dbReference type="GO" id="GO:0005829">
    <property type="term" value="C:cytosol"/>
    <property type="evidence" value="ECO:0007669"/>
    <property type="project" value="TreeGrafter"/>
</dbReference>
<dbReference type="Proteomes" id="UP000038055">
    <property type="component" value="Unassembled WGS sequence"/>
</dbReference>
<dbReference type="STRING" id="28189.CCYN74_330017"/>
<dbReference type="RefSeq" id="WP_041990680.1">
    <property type="nucleotide sequence ID" value="NZ_CDOD01000006.1"/>
</dbReference>
<dbReference type="EMBL" id="CDOD01000006">
    <property type="protein sequence ID" value="CEN33200.1"/>
    <property type="molecule type" value="Genomic_DNA"/>
</dbReference>
<evidence type="ECO:0000313" key="3">
    <source>
        <dbReference type="Proteomes" id="UP000038055"/>
    </source>
</evidence>
<dbReference type="InterPro" id="IPR014710">
    <property type="entry name" value="RmlC-like_jellyroll"/>
</dbReference>
<dbReference type="eggNOG" id="COG0664">
    <property type="taxonomic scope" value="Bacteria"/>
</dbReference>
<dbReference type="PROSITE" id="PS50042">
    <property type="entry name" value="CNMP_BINDING_3"/>
    <property type="match status" value="1"/>
</dbReference>